<evidence type="ECO:0000256" key="13">
    <source>
        <dbReference type="ARBA" id="ARBA00023310"/>
    </source>
</evidence>
<dbReference type="InterPro" id="IPR008386">
    <property type="entry name" value="ATP_synth_F0_esu_mt"/>
</dbReference>
<dbReference type="RefSeq" id="XP_025341808.1">
    <property type="nucleotide sequence ID" value="XM_025488000.1"/>
</dbReference>
<dbReference type="InterPro" id="IPR052727">
    <property type="entry name" value="Rab4/Rab5_effector"/>
</dbReference>
<evidence type="ECO:0000256" key="15">
    <source>
        <dbReference type="SAM" id="Coils"/>
    </source>
</evidence>
<dbReference type="VEuPathDB" id="FungiDB:CXQ85_004378"/>
<keyword evidence="8" id="KW-0999">Mitochondrion inner membrane</keyword>
<dbReference type="Proteomes" id="UP000244309">
    <property type="component" value="Unassembled WGS sequence"/>
</dbReference>
<name>A0A2V1ASR7_9ASCO</name>
<evidence type="ECO:0000256" key="10">
    <source>
        <dbReference type="ARBA" id="ARBA00023065"/>
    </source>
</evidence>
<dbReference type="GO" id="GO:0008270">
    <property type="term" value="F:zinc ion binding"/>
    <property type="evidence" value="ECO:0007669"/>
    <property type="project" value="UniProtKB-KW"/>
</dbReference>
<gene>
    <name evidence="18" type="ORF">CXQ85_004378</name>
</gene>
<feature type="compositionally biased region" description="Low complexity" evidence="16">
    <location>
        <begin position="357"/>
        <end position="366"/>
    </location>
</feature>
<dbReference type="Pfam" id="PF05680">
    <property type="entry name" value="ATP-synt_E"/>
    <property type="match status" value="1"/>
</dbReference>
<keyword evidence="4" id="KW-0138">CF(0)</keyword>
<dbReference type="InterPro" id="IPR011011">
    <property type="entry name" value="Znf_FYVE_PHD"/>
</dbReference>
<protein>
    <recommendedName>
        <fullName evidence="17">FYVE-type domain-containing protein</fullName>
    </recommendedName>
</protein>
<keyword evidence="9" id="KW-0862">Zinc</keyword>
<evidence type="ECO:0000256" key="5">
    <source>
        <dbReference type="ARBA" id="ARBA00022723"/>
    </source>
</evidence>
<evidence type="ECO:0000256" key="4">
    <source>
        <dbReference type="ARBA" id="ARBA00022547"/>
    </source>
</evidence>
<dbReference type="GeneID" id="37009708"/>
<evidence type="ECO:0000256" key="7">
    <source>
        <dbReference type="ARBA" id="ARBA00022781"/>
    </source>
</evidence>
<evidence type="ECO:0000259" key="17">
    <source>
        <dbReference type="PROSITE" id="PS50178"/>
    </source>
</evidence>
<comment type="similarity">
    <text evidence="2">Belongs to the ATPase e subunit family.</text>
</comment>
<dbReference type="GO" id="GO:0005743">
    <property type="term" value="C:mitochondrial inner membrane"/>
    <property type="evidence" value="ECO:0007669"/>
    <property type="project" value="UniProtKB-SubCell"/>
</dbReference>
<dbReference type="SUPFAM" id="SSF140125">
    <property type="entry name" value="Rabenosyn-5 Rab-binding domain-like"/>
    <property type="match status" value="1"/>
</dbReference>
<evidence type="ECO:0000256" key="14">
    <source>
        <dbReference type="PROSITE-ProRule" id="PRU00091"/>
    </source>
</evidence>
<sequence>MSTFNVLRYSALGAGLVYGAVHRYNLESAVKEQHKAEEWKKQEKLIKKAKAEYARLHAPKEQPSTGASLSLKTLEDPNVDFGKVFESLIQKPPYTKEEYQEREKEIVGYENWQVDDDVTHCPLCFVKFNMLIRKHHCRLCGTIVSDIAINSNDPSSMCSLQVPAGIFLELLPNLNYPPHISNNWDALVSINPASTRHAELFSFRCCRECKNTLLPKHNRDDTDETSALFATYNELLMLKAHISTAMPRYESLVSSNLDRQNEQINRLRAKLMKHLKDFETAIANLKQKSFRLDPNTKKHVPLMHPTLVTNIYKSTIVFLQDSLLHFKKINDEFQEMEKSRLTGQLGQLDTSSADEQSALSPEAASPSPAPPKPRLTKKQIRELREELMVVSEQQYLVNQQIAEAKKRRRFDEISALSENVSELEKRKSELENELGEFGFE</sequence>
<evidence type="ECO:0000256" key="16">
    <source>
        <dbReference type="SAM" id="MobiDB-lite"/>
    </source>
</evidence>
<comment type="caution">
    <text evidence="18">The sequence shown here is derived from an EMBL/GenBank/DDBJ whole genome shotgun (WGS) entry which is preliminary data.</text>
</comment>
<keyword evidence="15" id="KW-0175">Coiled coil</keyword>
<evidence type="ECO:0000256" key="1">
    <source>
        <dbReference type="ARBA" id="ARBA00004273"/>
    </source>
</evidence>
<dbReference type="GO" id="GO:0015078">
    <property type="term" value="F:proton transmembrane transporter activity"/>
    <property type="evidence" value="ECO:0007669"/>
    <property type="project" value="InterPro"/>
</dbReference>
<evidence type="ECO:0000256" key="12">
    <source>
        <dbReference type="ARBA" id="ARBA00023136"/>
    </source>
</evidence>
<dbReference type="PANTHER" id="PTHR13510">
    <property type="entry name" value="FYVE-FINGER-CONTAINING RAB5 EFFECTOR PROTEIN RABENOSYN-5-RELATED"/>
    <property type="match status" value="1"/>
</dbReference>
<evidence type="ECO:0000256" key="3">
    <source>
        <dbReference type="ARBA" id="ARBA00022448"/>
    </source>
</evidence>
<evidence type="ECO:0000256" key="6">
    <source>
        <dbReference type="ARBA" id="ARBA00022771"/>
    </source>
</evidence>
<dbReference type="GO" id="GO:0045259">
    <property type="term" value="C:proton-transporting ATP synthase complex"/>
    <property type="evidence" value="ECO:0007669"/>
    <property type="project" value="UniProtKB-KW"/>
</dbReference>
<keyword evidence="6 14" id="KW-0863">Zinc-finger</keyword>
<keyword evidence="10" id="KW-0406">Ion transport</keyword>
<comment type="subcellular location">
    <subcellularLocation>
        <location evidence="1">Mitochondrion inner membrane</location>
    </subcellularLocation>
</comment>
<dbReference type="SMART" id="SM00064">
    <property type="entry name" value="FYVE"/>
    <property type="match status" value="1"/>
</dbReference>
<evidence type="ECO:0000256" key="9">
    <source>
        <dbReference type="ARBA" id="ARBA00022833"/>
    </source>
</evidence>
<keyword evidence="12" id="KW-0472">Membrane</keyword>
<feature type="coiled-coil region" evidence="15">
    <location>
        <begin position="257"/>
        <end position="288"/>
    </location>
</feature>
<evidence type="ECO:0000256" key="11">
    <source>
        <dbReference type="ARBA" id="ARBA00023128"/>
    </source>
</evidence>
<dbReference type="InterPro" id="IPR017455">
    <property type="entry name" value="Znf_FYVE-rel"/>
</dbReference>
<keyword evidence="19" id="KW-1185">Reference proteome</keyword>
<feature type="domain" description="FYVE-type" evidence="17">
    <location>
        <begin position="115"/>
        <end position="214"/>
    </location>
</feature>
<keyword evidence="13" id="KW-0066">ATP synthesis</keyword>
<dbReference type="GO" id="GO:0032266">
    <property type="term" value="F:phosphatidylinositol-3-phosphate binding"/>
    <property type="evidence" value="ECO:0007669"/>
    <property type="project" value="UniProtKB-ARBA"/>
</dbReference>
<evidence type="ECO:0000256" key="2">
    <source>
        <dbReference type="ARBA" id="ARBA00007333"/>
    </source>
</evidence>
<evidence type="ECO:0000256" key="8">
    <source>
        <dbReference type="ARBA" id="ARBA00022792"/>
    </source>
</evidence>
<feature type="compositionally biased region" description="Polar residues" evidence="16">
    <location>
        <begin position="345"/>
        <end position="355"/>
    </location>
</feature>
<dbReference type="Pfam" id="PF11464">
    <property type="entry name" value="Rbsn"/>
    <property type="match status" value="1"/>
</dbReference>
<keyword evidence="5" id="KW-0479">Metal-binding</keyword>
<proteinExistence type="inferred from homology"/>
<dbReference type="InterPro" id="IPR021565">
    <property type="entry name" value="Rbsn_Rab-bd"/>
</dbReference>
<keyword evidence="7" id="KW-0375">Hydrogen ion transport</keyword>
<dbReference type="Gene3D" id="3.30.40.10">
    <property type="entry name" value="Zinc/RING finger domain, C3HC4 (zinc finger)"/>
    <property type="match status" value="1"/>
</dbReference>
<dbReference type="InterPro" id="IPR036531">
    <property type="entry name" value="Rbsn_Rab-bd_sf"/>
</dbReference>
<dbReference type="PROSITE" id="PS50178">
    <property type="entry name" value="ZF_FYVE"/>
    <property type="match status" value="1"/>
</dbReference>
<keyword evidence="3" id="KW-0813">Transport</keyword>
<reference evidence="18 19" key="1">
    <citation type="submission" date="2017-12" db="EMBL/GenBank/DDBJ databases">
        <title>Genome Sequence of a Multidrug-Resistant Candida haemulonii Isolate from a Patient with Chronic Leg Ulcers in Israel.</title>
        <authorList>
            <person name="Chow N.A."/>
            <person name="Gade L."/>
            <person name="Batra D."/>
            <person name="Rowe L.A."/>
            <person name="Ben-Ami R."/>
            <person name="Loparev V.N."/>
            <person name="Litvintseva A.P."/>
        </authorList>
    </citation>
    <scope>NUCLEOTIDE SEQUENCE [LARGE SCALE GENOMIC DNA]</scope>
    <source>
        <strain evidence="18 19">B11899</strain>
    </source>
</reference>
<organism evidence="18 19">
    <name type="scientific">Candidozyma haemuli</name>
    <dbReference type="NCBI Taxonomy" id="45357"/>
    <lineage>
        <taxon>Eukaryota</taxon>
        <taxon>Fungi</taxon>
        <taxon>Dikarya</taxon>
        <taxon>Ascomycota</taxon>
        <taxon>Saccharomycotina</taxon>
        <taxon>Pichiomycetes</taxon>
        <taxon>Metschnikowiaceae</taxon>
        <taxon>Candidozyma</taxon>
    </lineage>
</organism>
<evidence type="ECO:0000313" key="18">
    <source>
        <dbReference type="EMBL" id="PVH20868.1"/>
    </source>
</evidence>
<dbReference type="InterPro" id="IPR013083">
    <property type="entry name" value="Znf_RING/FYVE/PHD"/>
</dbReference>
<dbReference type="Pfam" id="PF01363">
    <property type="entry name" value="FYVE"/>
    <property type="match status" value="1"/>
</dbReference>
<accession>A0A2V1ASR7</accession>
<dbReference type="SUPFAM" id="SSF57903">
    <property type="entry name" value="FYVE/PHD zinc finger"/>
    <property type="match status" value="1"/>
</dbReference>
<dbReference type="EMBL" id="PKFO01000004">
    <property type="protein sequence ID" value="PVH20868.1"/>
    <property type="molecule type" value="Genomic_DNA"/>
</dbReference>
<evidence type="ECO:0000313" key="19">
    <source>
        <dbReference type="Proteomes" id="UP000244309"/>
    </source>
</evidence>
<keyword evidence="11" id="KW-0496">Mitochondrion</keyword>
<dbReference type="OrthoDB" id="166134at2759"/>
<dbReference type="CDD" id="cd15737">
    <property type="entry name" value="FYVE2_Vac1p_like"/>
    <property type="match status" value="1"/>
</dbReference>
<dbReference type="GO" id="GO:0015986">
    <property type="term" value="P:proton motive force-driven ATP synthesis"/>
    <property type="evidence" value="ECO:0007669"/>
    <property type="project" value="InterPro"/>
</dbReference>
<feature type="region of interest" description="Disordered" evidence="16">
    <location>
        <begin position="345"/>
        <end position="375"/>
    </location>
</feature>
<dbReference type="PANTHER" id="PTHR13510:SF44">
    <property type="entry name" value="RABENOSYN-5"/>
    <property type="match status" value="1"/>
</dbReference>
<feature type="coiled-coil region" evidence="15">
    <location>
        <begin position="413"/>
        <end position="440"/>
    </location>
</feature>
<dbReference type="AlphaFoldDB" id="A0A2V1ASR7"/>
<dbReference type="STRING" id="45357.A0A2V1ASR7"/>
<dbReference type="InterPro" id="IPR000306">
    <property type="entry name" value="Znf_FYVE"/>
</dbReference>